<protein>
    <submittedName>
        <fullName evidence="2">Uncharacterized protein</fullName>
    </submittedName>
</protein>
<reference evidence="2" key="1">
    <citation type="submission" date="2016-01" db="EMBL/GenBank/DDBJ databases">
        <authorList>
            <person name="Peeters C."/>
        </authorList>
    </citation>
    <scope>NUCLEOTIDE SEQUENCE [LARGE SCALE GENOMIC DNA]</scope>
    <source>
        <strain evidence="2">LMG 22937</strain>
    </source>
</reference>
<dbReference type="OrthoDB" id="9135939at2"/>
<sequence>MNRALTFLIGVVVVVVVIFASLVLAYEFPESSHGLAAWVQAVGSILAIVGAYFIGERQASAAQRQFDANLRAREQVRRLAYVAIGRVAMDAANELKRPFEGNSSDPLLLSFTASPGRLLDAADALKQIPLHEVGSAEAISAIAGLRATLLSLNDRMCAMSDYLQSTGHQAGRYSATPVTSSHEMRGLIRHAELQFERLELALARPNP</sequence>
<accession>A0A158KSH3</accession>
<keyword evidence="3" id="KW-1185">Reference proteome</keyword>
<organism evidence="2 3">
    <name type="scientific">Caballeronia terrestris</name>
    <dbReference type="NCBI Taxonomy" id="1226301"/>
    <lineage>
        <taxon>Bacteria</taxon>
        <taxon>Pseudomonadati</taxon>
        <taxon>Pseudomonadota</taxon>
        <taxon>Betaproteobacteria</taxon>
        <taxon>Burkholderiales</taxon>
        <taxon>Burkholderiaceae</taxon>
        <taxon>Caballeronia</taxon>
    </lineage>
</organism>
<comment type="caution">
    <text evidence="2">The sequence shown here is derived from an EMBL/GenBank/DDBJ whole genome shotgun (WGS) entry which is preliminary data.</text>
</comment>
<name>A0A158KSH3_9BURK</name>
<dbReference type="AlphaFoldDB" id="A0A158KSH3"/>
<proteinExistence type="predicted"/>
<keyword evidence="1" id="KW-0812">Transmembrane</keyword>
<dbReference type="EMBL" id="FCOL02000109">
    <property type="protein sequence ID" value="SAL83925.1"/>
    <property type="molecule type" value="Genomic_DNA"/>
</dbReference>
<evidence type="ECO:0000313" key="3">
    <source>
        <dbReference type="Proteomes" id="UP000054925"/>
    </source>
</evidence>
<keyword evidence="1" id="KW-0472">Membrane</keyword>
<dbReference type="RefSeq" id="WP_125477782.1">
    <property type="nucleotide sequence ID" value="NZ_FCOL02000109.1"/>
</dbReference>
<gene>
    <name evidence="2" type="ORF">AWB67_06542</name>
</gene>
<keyword evidence="1" id="KW-1133">Transmembrane helix</keyword>
<dbReference type="Proteomes" id="UP000054925">
    <property type="component" value="Unassembled WGS sequence"/>
</dbReference>
<evidence type="ECO:0000256" key="1">
    <source>
        <dbReference type="SAM" id="Phobius"/>
    </source>
</evidence>
<feature type="transmembrane region" description="Helical" evidence="1">
    <location>
        <begin position="35"/>
        <end position="55"/>
    </location>
</feature>
<evidence type="ECO:0000313" key="2">
    <source>
        <dbReference type="EMBL" id="SAL83925.1"/>
    </source>
</evidence>